<reference evidence="1 2" key="1">
    <citation type="submission" date="2016-09" db="EMBL/GenBank/DDBJ databases">
        <title>Genomic Taxonomy of the Vibrionaceae.</title>
        <authorList>
            <person name="Gonzalez-Castillo A."/>
            <person name="Gomez-Gil B."/>
            <person name="Enciso-Ibarra K."/>
        </authorList>
    </citation>
    <scope>NUCLEOTIDE SEQUENCE [LARGE SCALE GENOMIC DNA]</scope>
    <source>
        <strain evidence="1 2">CAIM 703</strain>
    </source>
</reference>
<evidence type="ECO:0000313" key="1">
    <source>
        <dbReference type="EMBL" id="OLQ90108.1"/>
    </source>
</evidence>
<name>A0A1Q9HIF8_9VIBR</name>
<dbReference type="AlphaFoldDB" id="A0A1Q9HIF8"/>
<dbReference type="Proteomes" id="UP000186313">
    <property type="component" value="Unassembled WGS sequence"/>
</dbReference>
<dbReference type="RefSeq" id="WP_075707387.1">
    <property type="nucleotide sequence ID" value="NZ_MJMJ01000012.1"/>
</dbReference>
<accession>A0A1Q9HIF8</accession>
<evidence type="ECO:0000313" key="2">
    <source>
        <dbReference type="Proteomes" id="UP000186313"/>
    </source>
</evidence>
<organism evidence="1 2">
    <name type="scientific">Vibrio panuliri</name>
    <dbReference type="NCBI Taxonomy" id="1381081"/>
    <lineage>
        <taxon>Bacteria</taxon>
        <taxon>Pseudomonadati</taxon>
        <taxon>Pseudomonadota</taxon>
        <taxon>Gammaproteobacteria</taxon>
        <taxon>Vibrionales</taxon>
        <taxon>Vibrionaceae</taxon>
        <taxon>Vibrio</taxon>
    </lineage>
</organism>
<comment type="caution">
    <text evidence="1">The sequence shown here is derived from an EMBL/GenBank/DDBJ whole genome shotgun (WGS) entry which is preliminary data.</text>
</comment>
<sequence length="132" mass="15289">MTTTKLKTIRPLKHAGEFLNPALVEYAVISITMPDGYVPRHHRLIDYGVPKEAIRHLSVTSRGRLTLESGCYIESIELAEQFAEKLTVLFSKRHYRYVYKMKIEINVSDRTNFTTTKKTKDSEAIKKFIHCN</sequence>
<protein>
    <submittedName>
        <fullName evidence="1">Uncharacterized protein</fullName>
    </submittedName>
</protein>
<gene>
    <name evidence="1" type="ORF">BIY22_03630</name>
</gene>
<dbReference type="EMBL" id="MJMJ01000012">
    <property type="protein sequence ID" value="OLQ90108.1"/>
    <property type="molecule type" value="Genomic_DNA"/>
</dbReference>
<proteinExistence type="predicted"/>